<accession>A0ABN1LQX4</accession>
<feature type="domain" description="HDOD" evidence="1">
    <location>
        <begin position="13"/>
        <end position="206"/>
    </location>
</feature>
<dbReference type="SUPFAM" id="SSF109604">
    <property type="entry name" value="HD-domain/PDEase-like"/>
    <property type="match status" value="1"/>
</dbReference>
<comment type="caution">
    <text evidence="2">The sequence shown here is derived from an EMBL/GenBank/DDBJ whole genome shotgun (WGS) entry which is preliminary data.</text>
</comment>
<dbReference type="InterPro" id="IPR013976">
    <property type="entry name" value="HDOD"/>
</dbReference>
<dbReference type="EMBL" id="BAAAFD010000010">
    <property type="protein sequence ID" value="GAA0859082.1"/>
    <property type="molecule type" value="Genomic_DNA"/>
</dbReference>
<evidence type="ECO:0000313" key="2">
    <source>
        <dbReference type="EMBL" id="GAA0859082.1"/>
    </source>
</evidence>
<proteinExistence type="predicted"/>
<reference evidence="2 3" key="1">
    <citation type="journal article" date="2019" name="Int. J. Syst. Evol. Microbiol.">
        <title>The Global Catalogue of Microorganisms (GCM) 10K type strain sequencing project: providing services to taxonomists for standard genome sequencing and annotation.</title>
        <authorList>
            <consortium name="The Broad Institute Genomics Platform"/>
            <consortium name="The Broad Institute Genome Sequencing Center for Infectious Disease"/>
            <person name="Wu L."/>
            <person name="Ma J."/>
        </authorList>
    </citation>
    <scope>NUCLEOTIDE SEQUENCE [LARGE SCALE GENOMIC DNA]</scope>
    <source>
        <strain evidence="2 3">JCM 15896</strain>
    </source>
</reference>
<evidence type="ECO:0000313" key="3">
    <source>
        <dbReference type="Proteomes" id="UP001500359"/>
    </source>
</evidence>
<sequence>MQAIDYANKATASFVLPDICLRIRQMLDDHNSDVDDIARIVSMDPSLASKLLKLANSPLFRFRSQVDSISKAVSVLGGEALYNLVMAETAKDAFAHFSDENIDLKRFWEQSLYTGLIAKHLAKLSRVRGSDRFFLLGLLHNLAELVVTKESPDKAKQCIPENERTMPWVLQKKVLGFTYAQCSSNILQLWNLPTQIAMPLVHVYDEERSLENKEIAIMFISTCLGYALATKFKGDPISLTNPIVLKSADIEVEIVQDAINFSRQEINKMLSIFNPGLAS</sequence>
<dbReference type="PROSITE" id="PS51833">
    <property type="entry name" value="HDOD"/>
    <property type="match status" value="1"/>
</dbReference>
<dbReference type="InterPro" id="IPR052340">
    <property type="entry name" value="RNase_Y/CdgJ"/>
</dbReference>
<protein>
    <submittedName>
        <fullName evidence="2">HDOD domain-containing protein</fullName>
    </submittedName>
</protein>
<dbReference type="Pfam" id="PF08668">
    <property type="entry name" value="HDOD"/>
    <property type="match status" value="1"/>
</dbReference>
<dbReference type="Gene3D" id="1.10.3210.10">
    <property type="entry name" value="Hypothetical protein af1432"/>
    <property type="match status" value="1"/>
</dbReference>
<dbReference type="PANTHER" id="PTHR33525">
    <property type="match status" value="1"/>
</dbReference>
<dbReference type="RefSeq" id="WP_343861633.1">
    <property type="nucleotide sequence ID" value="NZ_BAAAFD010000010.1"/>
</dbReference>
<name>A0ABN1LQX4_9ALTE</name>
<dbReference type="Proteomes" id="UP001500359">
    <property type="component" value="Unassembled WGS sequence"/>
</dbReference>
<keyword evidence="3" id="KW-1185">Reference proteome</keyword>
<organism evidence="2 3">
    <name type="scientific">Aliiglaciecola litoralis</name>
    <dbReference type="NCBI Taxonomy" id="582857"/>
    <lineage>
        <taxon>Bacteria</taxon>
        <taxon>Pseudomonadati</taxon>
        <taxon>Pseudomonadota</taxon>
        <taxon>Gammaproteobacteria</taxon>
        <taxon>Alteromonadales</taxon>
        <taxon>Alteromonadaceae</taxon>
        <taxon>Aliiglaciecola</taxon>
    </lineage>
</organism>
<gene>
    <name evidence="2" type="ORF">GCM10009114_31190</name>
</gene>
<evidence type="ECO:0000259" key="1">
    <source>
        <dbReference type="PROSITE" id="PS51833"/>
    </source>
</evidence>
<dbReference type="PANTHER" id="PTHR33525:SF3">
    <property type="entry name" value="RIBONUCLEASE Y"/>
    <property type="match status" value="1"/>
</dbReference>